<reference evidence="2 3" key="1">
    <citation type="submission" date="2021-02" db="EMBL/GenBank/DDBJ databases">
        <authorList>
            <person name="Han P."/>
        </authorList>
    </citation>
    <scope>NUCLEOTIDE SEQUENCE [LARGE SCALE GENOMIC DNA]</scope>
    <source>
        <strain evidence="2">Candidatus Nitrospira sp. ZN2</strain>
    </source>
</reference>
<feature type="compositionally biased region" description="Basic residues" evidence="1">
    <location>
        <begin position="1"/>
        <end position="15"/>
    </location>
</feature>
<evidence type="ECO:0000256" key="1">
    <source>
        <dbReference type="SAM" id="MobiDB-lite"/>
    </source>
</evidence>
<evidence type="ECO:0000313" key="2">
    <source>
        <dbReference type="EMBL" id="CAE6800462.1"/>
    </source>
</evidence>
<dbReference type="Proteomes" id="UP000675880">
    <property type="component" value="Unassembled WGS sequence"/>
</dbReference>
<dbReference type="EMBL" id="CAJNBJ010000021">
    <property type="protein sequence ID" value="CAE6800462.1"/>
    <property type="molecule type" value="Genomic_DNA"/>
</dbReference>
<comment type="caution">
    <text evidence="2">The sequence shown here is derived from an EMBL/GenBank/DDBJ whole genome shotgun (WGS) entry which is preliminary data.</text>
</comment>
<name>A0ABN7MFX9_9BACT</name>
<evidence type="ECO:0000313" key="3">
    <source>
        <dbReference type="Proteomes" id="UP000675880"/>
    </source>
</evidence>
<gene>
    <name evidence="2" type="ORF">NSPZN2_80038</name>
</gene>
<feature type="region of interest" description="Disordered" evidence="1">
    <location>
        <begin position="1"/>
        <end position="58"/>
    </location>
</feature>
<keyword evidence="3" id="KW-1185">Reference proteome</keyword>
<protein>
    <submittedName>
        <fullName evidence="2">Uncharacterized protein</fullName>
    </submittedName>
</protein>
<feature type="compositionally biased region" description="Basic and acidic residues" evidence="1">
    <location>
        <begin position="46"/>
        <end position="58"/>
    </location>
</feature>
<sequence length="58" mass="6781">MRVRPMHPRHFHRFRADRQLAPMLPPVEGDFATPADHCPPSTERSPSWHDSSDSWRSC</sequence>
<accession>A0ABN7MFX9</accession>
<proteinExistence type="predicted"/>
<organism evidence="2 3">
    <name type="scientific">Nitrospira defluvii</name>
    <dbReference type="NCBI Taxonomy" id="330214"/>
    <lineage>
        <taxon>Bacteria</taxon>
        <taxon>Pseudomonadati</taxon>
        <taxon>Nitrospirota</taxon>
        <taxon>Nitrospiria</taxon>
        <taxon>Nitrospirales</taxon>
        <taxon>Nitrospiraceae</taxon>
        <taxon>Nitrospira</taxon>
    </lineage>
</organism>